<evidence type="ECO:0000313" key="3">
    <source>
        <dbReference type="EMBL" id="KAE8153012.1"/>
    </source>
</evidence>
<proteinExistence type="predicted"/>
<dbReference type="GO" id="GO:0005509">
    <property type="term" value="F:calcium ion binding"/>
    <property type="evidence" value="ECO:0007669"/>
    <property type="project" value="InterPro"/>
</dbReference>
<dbReference type="Gene3D" id="1.10.238.10">
    <property type="entry name" value="EF-hand"/>
    <property type="match status" value="1"/>
</dbReference>
<evidence type="ECO:0000313" key="4">
    <source>
        <dbReference type="Proteomes" id="UP000325780"/>
    </source>
</evidence>
<keyword evidence="4" id="KW-1185">Reference proteome</keyword>
<dbReference type="PROSITE" id="PS00018">
    <property type="entry name" value="EF_HAND_1"/>
    <property type="match status" value="2"/>
</dbReference>
<reference evidence="3 4" key="1">
    <citation type="submission" date="2019-04" db="EMBL/GenBank/DDBJ databases">
        <title>Friends and foes A comparative genomics study of 23 Aspergillus species from section Flavi.</title>
        <authorList>
            <consortium name="DOE Joint Genome Institute"/>
            <person name="Kjaerbolling I."/>
            <person name="Vesth T."/>
            <person name="Frisvad J.C."/>
            <person name="Nybo J.L."/>
            <person name="Theobald S."/>
            <person name="Kildgaard S."/>
            <person name="Isbrandt T."/>
            <person name="Kuo A."/>
            <person name="Sato A."/>
            <person name="Lyhne E.K."/>
            <person name="Kogle M.E."/>
            <person name="Wiebenga A."/>
            <person name="Kun R.S."/>
            <person name="Lubbers R.J."/>
            <person name="Makela M.R."/>
            <person name="Barry K."/>
            <person name="Chovatia M."/>
            <person name="Clum A."/>
            <person name="Daum C."/>
            <person name="Haridas S."/>
            <person name="He G."/>
            <person name="LaButti K."/>
            <person name="Lipzen A."/>
            <person name="Mondo S."/>
            <person name="Riley R."/>
            <person name="Salamov A."/>
            <person name="Simmons B.A."/>
            <person name="Magnuson J.K."/>
            <person name="Henrissat B."/>
            <person name="Mortensen U.H."/>
            <person name="Larsen T.O."/>
            <person name="Devries R.P."/>
            <person name="Grigoriev I.V."/>
            <person name="Machida M."/>
            <person name="Baker S.E."/>
            <person name="Andersen M.R."/>
        </authorList>
    </citation>
    <scope>NUCLEOTIDE SEQUENCE [LARGE SCALE GENOMIC DNA]</scope>
    <source>
        <strain evidence="3 4">IBT 18842</strain>
    </source>
</reference>
<keyword evidence="1" id="KW-0106">Calcium</keyword>
<dbReference type="OrthoDB" id="191686at2759"/>
<dbReference type="InterPro" id="IPR011992">
    <property type="entry name" value="EF-hand-dom_pair"/>
</dbReference>
<dbReference type="InterPro" id="IPR002048">
    <property type="entry name" value="EF_hand_dom"/>
</dbReference>
<dbReference type="SMART" id="SM00054">
    <property type="entry name" value="EFh"/>
    <property type="match status" value="2"/>
</dbReference>
<dbReference type="EMBL" id="ML742044">
    <property type="protein sequence ID" value="KAE8153012.1"/>
    <property type="molecule type" value="Genomic_DNA"/>
</dbReference>
<sequence length="88" mass="10305">MTEPTDEQKLDFANKLFQFTDEDNDGAITFDEFRTLRDRLIAQFGEQASDLAPRSEDHYQAKFDSIDVDQDGKVTREEFLDDILHFLK</sequence>
<gene>
    <name evidence="3" type="ORF">BDV25DRAFT_137252</name>
</gene>
<dbReference type="InterPro" id="IPR018247">
    <property type="entry name" value="EF_Hand_1_Ca_BS"/>
</dbReference>
<feature type="domain" description="EF-hand" evidence="2">
    <location>
        <begin position="54"/>
        <end position="88"/>
    </location>
</feature>
<dbReference type="Pfam" id="PF13499">
    <property type="entry name" value="EF-hand_7"/>
    <property type="match status" value="1"/>
</dbReference>
<dbReference type="PROSITE" id="PS50222">
    <property type="entry name" value="EF_HAND_2"/>
    <property type="match status" value="2"/>
</dbReference>
<accession>A0A5N6U373</accession>
<dbReference type="AlphaFoldDB" id="A0A5N6U373"/>
<dbReference type="Proteomes" id="UP000325780">
    <property type="component" value="Unassembled WGS sequence"/>
</dbReference>
<evidence type="ECO:0000256" key="1">
    <source>
        <dbReference type="ARBA" id="ARBA00022837"/>
    </source>
</evidence>
<protein>
    <recommendedName>
        <fullName evidence="2">EF-hand domain-containing protein</fullName>
    </recommendedName>
</protein>
<name>A0A5N6U373_ASPAV</name>
<feature type="domain" description="EF-hand" evidence="2">
    <location>
        <begin position="8"/>
        <end position="43"/>
    </location>
</feature>
<organism evidence="3 4">
    <name type="scientific">Aspergillus avenaceus</name>
    <dbReference type="NCBI Taxonomy" id="36643"/>
    <lineage>
        <taxon>Eukaryota</taxon>
        <taxon>Fungi</taxon>
        <taxon>Dikarya</taxon>
        <taxon>Ascomycota</taxon>
        <taxon>Pezizomycotina</taxon>
        <taxon>Eurotiomycetes</taxon>
        <taxon>Eurotiomycetidae</taxon>
        <taxon>Eurotiales</taxon>
        <taxon>Aspergillaceae</taxon>
        <taxon>Aspergillus</taxon>
        <taxon>Aspergillus subgen. Circumdati</taxon>
    </lineage>
</organism>
<evidence type="ECO:0000259" key="2">
    <source>
        <dbReference type="PROSITE" id="PS50222"/>
    </source>
</evidence>
<dbReference type="SUPFAM" id="SSF47473">
    <property type="entry name" value="EF-hand"/>
    <property type="match status" value="1"/>
</dbReference>